<keyword evidence="3" id="KW-1185">Reference proteome</keyword>
<reference evidence="2 3" key="1">
    <citation type="submission" date="2019-09" db="EMBL/GenBank/DDBJ databases">
        <title>A chromosome-level genome assembly of the Chinese tupelo Nyssa sinensis.</title>
        <authorList>
            <person name="Yang X."/>
            <person name="Kang M."/>
            <person name="Yang Y."/>
            <person name="Xiong H."/>
            <person name="Wang M."/>
            <person name="Zhang Z."/>
            <person name="Wang Z."/>
            <person name="Wu H."/>
            <person name="Ma T."/>
            <person name="Liu J."/>
            <person name="Xi Z."/>
        </authorList>
    </citation>
    <scope>NUCLEOTIDE SEQUENCE [LARGE SCALE GENOMIC DNA]</scope>
    <source>
        <strain evidence="2">J267</strain>
        <tissue evidence="2">Leaf</tissue>
    </source>
</reference>
<dbReference type="AlphaFoldDB" id="A0A5J5ABW5"/>
<evidence type="ECO:0000313" key="2">
    <source>
        <dbReference type="EMBL" id="KAA8527754.1"/>
    </source>
</evidence>
<dbReference type="OrthoDB" id="288590at2759"/>
<dbReference type="Proteomes" id="UP000325577">
    <property type="component" value="Linkage Group LG21"/>
</dbReference>
<dbReference type="EMBL" id="CM018045">
    <property type="protein sequence ID" value="KAA8527754.1"/>
    <property type="molecule type" value="Genomic_DNA"/>
</dbReference>
<name>A0A5J5ABW5_9ASTE</name>
<sequence length="90" mass="10327">MEQRMDISDAGYDREKKTIDGVRKFHEQNLEAKKEYYSPDRTKTVTFSTSSDLFISRTAALRDTLAISLRSSDHLDPTELPSTCRDPSRV</sequence>
<evidence type="ECO:0000313" key="3">
    <source>
        <dbReference type="Proteomes" id="UP000325577"/>
    </source>
</evidence>
<accession>A0A5J5ABW5</accession>
<protein>
    <submittedName>
        <fullName evidence="2">Uncharacterized protein</fullName>
    </submittedName>
</protein>
<proteinExistence type="predicted"/>
<feature type="region of interest" description="Disordered" evidence="1">
    <location>
        <begin position="71"/>
        <end position="90"/>
    </location>
</feature>
<organism evidence="2 3">
    <name type="scientific">Nyssa sinensis</name>
    <dbReference type="NCBI Taxonomy" id="561372"/>
    <lineage>
        <taxon>Eukaryota</taxon>
        <taxon>Viridiplantae</taxon>
        <taxon>Streptophyta</taxon>
        <taxon>Embryophyta</taxon>
        <taxon>Tracheophyta</taxon>
        <taxon>Spermatophyta</taxon>
        <taxon>Magnoliopsida</taxon>
        <taxon>eudicotyledons</taxon>
        <taxon>Gunneridae</taxon>
        <taxon>Pentapetalae</taxon>
        <taxon>asterids</taxon>
        <taxon>Cornales</taxon>
        <taxon>Nyssaceae</taxon>
        <taxon>Nyssa</taxon>
    </lineage>
</organism>
<evidence type="ECO:0000256" key="1">
    <source>
        <dbReference type="SAM" id="MobiDB-lite"/>
    </source>
</evidence>
<gene>
    <name evidence="2" type="ORF">F0562_035377</name>
</gene>